<dbReference type="InterPro" id="IPR011944">
    <property type="entry name" value="Steroid_delta5-4_isomerase"/>
</dbReference>
<gene>
    <name evidence="2" type="ORF">FKG95_18590</name>
</gene>
<evidence type="ECO:0000259" key="1">
    <source>
        <dbReference type="Pfam" id="PF14534"/>
    </source>
</evidence>
<dbReference type="SUPFAM" id="SSF54427">
    <property type="entry name" value="NTF2-like"/>
    <property type="match status" value="1"/>
</dbReference>
<feature type="domain" description="DUF4440" evidence="1">
    <location>
        <begin position="12"/>
        <end position="117"/>
    </location>
</feature>
<keyword evidence="3" id="KW-1185">Reference proteome</keyword>
<protein>
    <submittedName>
        <fullName evidence="2">SgcJ/EcaC family oxidoreductase</fullName>
    </submittedName>
</protein>
<comment type="caution">
    <text evidence="2">The sequence shown here is derived from an EMBL/GenBank/DDBJ whole genome shotgun (WGS) entry which is preliminary data.</text>
</comment>
<dbReference type="Proteomes" id="UP000315252">
    <property type="component" value="Unassembled WGS sequence"/>
</dbReference>
<dbReference type="NCBIfam" id="TIGR02246">
    <property type="entry name" value="SgcJ/EcaC family oxidoreductase"/>
    <property type="match status" value="1"/>
</dbReference>
<sequence>MADGHSATKAAIEAVDAEFEAALSAGSASRLAGVYTENGQALPPNGPIVSGRKALEVFWQGAVDAGLASVELETVELEDFGDSAVQVGRYTLKAADGTTADVGKLMILWKKEDGEWRWHRDIWNSSNPAK</sequence>
<name>A0A545TN62_9PROT</name>
<reference evidence="2 3" key="1">
    <citation type="submission" date="2019-06" db="EMBL/GenBank/DDBJ databases">
        <title>Whole genome sequence for Rhodospirillaceae sp. R148.</title>
        <authorList>
            <person name="Wang G."/>
        </authorList>
    </citation>
    <scope>NUCLEOTIDE SEQUENCE [LARGE SCALE GENOMIC DNA]</scope>
    <source>
        <strain evidence="2 3">R148</strain>
    </source>
</reference>
<organism evidence="2 3">
    <name type="scientific">Denitrobaculum tricleocarpae</name>
    <dbReference type="NCBI Taxonomy" id="2591009"/>
    <lineage>
        <taxon>Bacteria</taxon>
        <taxon>Pseudomonadati</taxon>
        <taxon>Pseudomonadota</taxon>
        <taxon>Alphaproteobacteria</taxon>
        <taxon>Rhodospirillales</taxon>
        <taxon>Rhodospirillaceae</taxon>
        <taxon>Denitrobaculum</taxon>
    </lineage>
</organism>
<dbReference type="AlphaFoldDB" id="A0A545TN62"/>
<dbReference type="InterPro" id="IPR032710">
    <property type="entry name" value="NTF2-like_dom_sf"/>
</dbReference>
<dbReference type="Gene3D" id="3.10.450.50">
    <property type="match status" value="1"/>
</dbReference>
<proteinExistence type="predicted"/>
<dbReference type="OrthoDB" id="7630482at2"/>
<dbReference type="InterPro" id="IPR027843">
    <property type="entry name" value="DUF4440"/>
</dbReference>
<evidence type="ECO:0000313" key="2">
    <source>
        <dbReference type="EMBL" id="TQV78663.1"/>
    </source>
</evidence>
<dbReference type="Pfam" id="PF14534">
    <property type="entry name" value="DUF4440"/>
    <property type="match status" value="1"/>
</dbReference>
<dbReference type="EMBL" id="VHSH01000006">
    <property type="protein sequence ID" value="TQV78663.1"/>
    <property type="molecule type" value="Genomic_DNA"/>
</dbReference>
<accession>A0A545TN62</accession>
<evidence type="ECO:0000313" key="3">
    <source>
        <dbReference type="Proteomes" id="UP000315252"/>
    </source>
</evidence>